<comment type="caution">
    <text evidence="2">The sequence shown here is derived from an EMBL/GenBank/DDBJ whole genome shotgun (WGS) entry which is preliminary data.</text>
</comment>
<sequence>MIRFKFAPDKAYAALHMMVDAHSGIDLHAALKACYFADKTHLNAHYRPIFGATYRAMRFGPVPLEIYEMAKGESLWLAELEVDGVPWSLEGYRLQRRVAQQVDTSPLSPSNLEHLRAGLDLSLSMSFTERTAATHGADWQAAELGLMQYEDMLEERPEKSEIIASLREKARFMRL</sequence>
<evidence type="ECO:0000313" key="3">
    <source>
        <dbReference type="Proteomes" id="UP000600449"/>
    </source>
</evidence>
<dbReference type="RefSeq" id="WP_188914109.1">
    <property type="nucleotide sequence ID" value="NZ_BMMF01000009.1"/>
</dbReference>
<name>A0A917QAW4_9HYPH</name>
<dbReference type="InterPro" id="IPR025272">
    <property type="entry name" value="SocA_Panacea"/>
</dbReference>
<dbReference type="EMBL" id="BMMF01000009">
    <property type="protein sequence ID" value="GGK41284.1"/>
    <property type="molecule type" value="Genomic_DNA"/>
</dbReference>
<organism evidence="2 3">
    <name type="scientific">Salinarimonas ramus</name>
    <dbReference type="NCBI Taxonomy" id="690164"/>
    <lineage>
        <taxon>Bacteria</taxon>
        <taxon>Pseudomonadati</taxon>
        <taxon>Pseudomonadota</taxon>
        <taxon>Alphaproteobacteria</taxon>
        <taxon>Hyphomicrobiales</taxon>
        <taxon>Salinarimonadaceae</taxon>
        <taxon>Salinarimonas</taxon>
    </lineage>
</organism>
<evidence type="ECO:0000259" key="1">
    <source>
        <dbReference type="Pfam" id="PF13274"/>
    </source>
</evidence>
<keyword evidence="3" id="KW-1185">Reference proteome</keyword>
<accession>A0A917QAW4</accession>
<evidence type="ECO:0000313" key="2">
    <source>
        <dbReference type="EMBL" id="GGK41284.1"/>
    </source>
</evidence>
<proteinExistence type="predicted"/>
<feature type="domain" description="Antitoxin SocA-like Panacea" evidence="1">
    <location>
        <begin position="32"/>
        <end position="136"/>
    </location>
</feature>
<dbReference type="AlphaFoldDB" id="A0A917QAW4"/>
<protein>
    <recommendedName>
        <fullName evidence="1">Antitoxin SocA-like Panacea domain-containing protein</fullName>
    </recommendedName>
</protein>
<gene>
    <name evidence="2" type="ORF">GCM10011322_30500</name>
</gene>
<dbReference type="Proteomes" id="UP000600449">
    <property type="component" value="Unassembled WGS sequence"/>
</dbReference>
<dbReference type="Pfam" id="PF13274">
    <property type="entry name" value="SocA_Panacea"/>
    <property type="match status" value="1"/>
</dbReference>
<reference evidence="2 3" key="1">
    <citation type="journal article" date="2014" name="Int. J. Syst. Evol. Microbiol.">
        <title>Complete genome sequence of Corynebacterium casei LMG S-19264T (=DSM 44701T), isolated from a smear-ripened cheese.</title>
        <authorList>
            <consortium name="US DOE Joint Genome Institute (JGI-PGF)"/>
            <person name="Walter F."/>
            <person name="Albersmeier A."/>
            <person name="Kalinowski J."/>
            <person name="Ruckert C."/>
        </authorList>
    </citation>
    <scope>NUCLEOTIDE SEQUENCE [LARGE SCALE GENOMIC DNA]</scope>
    <source>
        <strain evidence="2 3">CGMCC 1.9161</strain>
    </source>
</reference>